<comment type="caution">
    <text evidence="1">The sequence shown here is derived from an EMBL/GenBank/DDBJ whole genome shotgun (WGS) entry which is preliminary data.</text>
</comment>
<dbReference type="HOGENOM" id="CLU_2755824_0_0_10"/>
<evidence type="ECO:0000313" key="2">
    <source>
        <dbReference type="Proteomes" id="UP000006241"/>
    </source>
</evidence>
<organism evidence="1 2">
    <name type="scientific">Sphingobacterium spiritivorum ATCC 33300</name>
    <dbReference type="NCBI Taxonomy" id="525372"/>
    <lineage>
        <taxon>Bacteria</taxon>
        <taxon>Pseudomonadati</taxon>
        <taxon>Bacteroidota</taxon>
        <taxon>Sphingobacteriia</taxon>
        <taxon>Sphingobacteriales</taxon>
        <taxon>Sphingobacteriaceae</taxon>
        <taxon>Sphingobacterium</taxon>
    </lineage>
</organism>
<dbReference type="AlphaFoldDB" id="C2FXM5"/>
<sequence length="70" mass="7466">MKKISLKSIKTEELLSRDELKQIMGGFSDNGGSGSKCNCNTSADCNSSKDGKVCRNCNGPSGGYYGYCTQ</sequence>
<name>C2FXM5_SPHSI</name>
<dbReference type="EMBL" id="ACHB01000048">
    <property type="protein sequence ID" value="EEI92466.1"/>
    <property type="molecule type" value="Genomic_DNA"/>
</dbReference>
<reference evidence="1 2" key="1">
    <citation type="submission" date="2009-01" db="EMBL/GenBank/DDBJ databases">
        <authorList>
            <person name="Qin X."/>
            <person name="Bachman B."/>
            <person name="Battles P."/>
            <person name="Bell A."/>
            <person name="Bess C."/>
            <person name="Bickham C."/>
            <person name="Chaboub L."/>
            <person name="Chen D."/>
            <person name="Coyle M."/>
            <person name="Deiros D.R."/>
            <person name="Dinh H."/>
            <person name="Forbes L."/>
            <person name="Fowler G."/>
            <person name="Francisco L."/>
            <person name="Fu Q."/>
            <person name="Gubbala S."/>
            <person name="Hale W."/>
            <person name="Han Y."/>
            <person name="Hemphill L."/>
            <person name="Highlander S.K."/>
            <person name="Hirani K."/>
            <person name="Hogues M."/>
            <person name="Jackson L."/>
            <person name="Jakkamsetti A."/>
            <person name="Javaid M."/>
            <person name="Jiang H."/>
            <person name="Korchina V."/>
            <person name="Kovar C."/>
            <person name="Lara F."/>
            <person name="Lee S."/>
            <person name="Mata R."/>
            <person name="Mathew T."/>
            <person name="Moen C."/>
            <person name="Morales K."/>
            <person name="Munidasa M."/>
            <person name="Nazareth L."/>
            <person name="Ngo R."/>
            <person name="Nguyen L."/>
            <person name="Okwuonu G."/>
            <person name="Ongeri F."/>
            <person name="Patil S."/>
            <person name="Petrosino J."/>
            <person name="Pham C."/>
            <person name="Pham P."/>
            <person name="Pu L.-L."/>
            <person name="Puazo M."/>
            <person name="Raj R."/>
            <person name="Reid J."/>
            <person name="Rouhana J."/>
            <person name="Saada N."/>
            <person name="Shang Y."/>
            <person name="Simmons D."/>
            <person name="Thornton R."/>
            <person name="Warren J."/>
            <person name="Weissenberger G."/>
            <person name="Zhang J."/>
            <person name="Zhang L."/>
            <person name="Zhou C."/>
            <person name="Zhu D."/>
            <person name="Muzny D."/>
            <person name="Worley K."/>
            <person name="Gibbs R."/>
        </authorList>
    </citation>
    <scope>NUCLEOTIDE SEQUENCE [LARGE SCALE GENOMIC DNA]</scope>
    <source>
        <strain evidence="1 2">ATCC 33300</strain>
    </source>
</reference>
<evidence type="ECO:0000313" key="1">
    <source>
        <dbReference type="EMBL" id="EEI92466.1"/>
    </source>
</evidence>
<accession>C2FXM5</accession>
<protein>
    <submittedName>
        <fullName evidence="1">Uncharacterized protein</fullName>
    </submittedName>
</protein>
<dbReference type="RefSeq" id="WP_003010270.1">
    <property type="nucleotide sequence ID" value="NZ_GG668633.1"/>
</dbReference>
<gene>
    <name evidence="1" type="ORF">HMPREF0765_2081</name>
</gene>
<proteinExistence type="predicted"/>
<dbReference type="Proteomes" id="UP000006241">
    <property type="component" value="Unassembled WGS sequence"/>
</dbReference>